<accession>A0A1M5ITK4</accession>
<evidence type="ECO:0000313" key="2">
    <source>
        <dbReference type="EMBL" id="SHG31586.1"/>
    </source>
</evidence>
<evidence type="ECO:0000256" key="1">
    <source>
        <dbReference type="SAM" id="MobiDB-lite"/>
    </source>
</evidence>
<dbReference type="AlphaFoldDB" id="A0A1M5ITK4"/>
<sequence>MLYGISAVLDQVLDQLPFSNDAVLDALDVDPQDAGTRPPALAPDTPLSTR</sequence>
<reference evidence="2 3" key="1">
    <citation type="submission" date="2016-11" db="EMBL/GenBank/DDBJ databases">
        <authorList>
            <person name="Jaros S."/>
            <person name="Januszkiewicz K."/>
            <person name="Wedrychowicz H."/>
        </authorList>
    </citation>
    <scope>NUCLEOTIDE SEQUENCE [LARGE SCALE GENOMIC DNA]</scope>
    <source>
        <strain evidence="2 3">GAS242</strain>
    </source>
</reference>
<name>A0A1M5ITK4_9BRAD</name>
<proteinExistence type="predicted"/>
<gene>
    <name evidence="2" type="ORF">SAMN05444169_1789</name>
</gene>
<evidence type="ECO:0000313" key="3">
    <source>
        <dbReference type="Proteomes" id="UP000190675"/>
    </source>
</evidence>
<dbReference type="Proteomes" id="UP000190675">
    <property type="component" value="Chromosome I"/>
</dbReference>
<organism evidence="2 3">
    <name type="scientific">Bradyrhizobium erythrophlei</name>
    <dbReference type="NCBI Taxonomy" id="1437360"/>
    <lineage>
        <taxon>Bacteria</taxon>
        <taxon>Pseudomonadati</taxon>
        <taxon>Pseudomonadota</taxon>
        <taxon>Alphaproteobacteria</taxon>
        <taxon>Hyphomicrobiales</taxon>
        <taxon>Nitrobacteraceae</taxon>
        <taxon>Bradyrhizobium</taxon>
    </lineage>
</organism>
<dbReference type="EMBL" id="LT670818">
    <property type="protein sequence ID" value="SHG31586.1"/>
    <property type="molecule type" value="Genomic_DNA"/>
</dbReference>
<feature type="region of interest" description="Disordered" evidence="1">
    <location>
        <begin position="29"/>
        <end position="50"/>
    </location>
</feature>
<protein>
    <submittedName>
        <fullName evidence="2">Uncharacterized protein</fullName>
    </submittedName>
</protein>